<evidence type="ECO:0000313" key="2">
    <source>
        <dbReference type="EMBL" id="CAB1422838.1"/>
    </source>
</evidence>
<comment type="caution">
    <text evidence="2">The sequence shown here is derived from an EMBL/GenBank/DDBJ whole genome shotgun (WGS) entry which is preliminary data.</text>
</comment>
<name>A0A9N7YEK6_PLEPL</name>
<dbReference type="EMBL" id="CADEAL010000614">
    <property type="protein sequence ID" value="CAB1422838.1"/>
    <property type="molecule type" value="Genomic_DNA"/>
</dbReference>
<organism evidence="2 3">
    <name type="scientific">Pleuronectes platessa</name>
    <name type="common">European plaice</name>
    <dbReference type="NCBI Taxonomy" id="8262"/>
    <lineage>
        <taxon>Eukaryota</taxon>
        <taxon>Metazoa</taxon>
        <taxon>Chordata</taxon>
        <taxon>Craniata</taxon>
        <taxon>Vertebrata</taxon>
        <taxon>Euteleostomi</taxon>
        <taxon>Actinopterygii</taxon>
        <taxon>Neopterygii</taxon>
        <taxon>Teleostei</taxon>
        <taxon>Neoteleostei</taxon>
        <taxon>Acanthomorphata</taxon>
        <taxon>Carangaria</taxon>
        <taxon>Pleuronectiformes</taxon>
        <taxon>Pleuronectoidei</taxon>
        <taxon>Pleuronectidae</taxon>
        <taxon>Pleuronectes</taxon>
    </lineage>
</organism>
<protein>
    <submittedName>
        <fullName evidence="2">Uncharacterized protein</fullName>
    </submittedName>
</protein>
<dbReference type="AlphaFoldDB" id="A0A9N7YEK6"/>
<dbReference type="Proteomes" id="UP001153269">
    <property type="component" value="Unassembled WGS sequence"/>
</dbReference>
<evidence type="ECO:0000256" key="1">
    <source>
        <dbReference type="SAM" id="MobiDB-lite"/>
    </source>
</evidence>
<keyword evidence="3" id="KW-1185">Reference proteome</keyword>
<sequence>MDEPGTAPRRGTCVSGLIDMSFRNPPRLPRHWKLLCGASPRSPLTSPPPPLVWLIRERGKKTKGGASVSSVPVPQPPSSLLLVSLHSSGPSTGNQELSESQQAHPHQLHPGARPLIVINEKGLLLAQHLVGTQSGVVV</sequence>
<reference evidence="2" key="1">
    <citation type="submission" date="2020-03" db="EMBL/GenBank/DDBJ databases">
        <authorList>
            <person name="Weist P."/>
        </authorList>
    </citation>
    <scope>NUCLEOTIDE SEQUENCE</scope>
</reference>
<feature type="compositionally biased region" description="Polar residues" evidence="1">
    <location>
        <begin position="92"/>
        <end position="104"/>
    </location>
</feature>
<proteinExistence type="predicted"/>
<evidence type="ECO:0000313" key="3">
    <source>
        <dbReference type="Proteomes" id="UP001153269"/>
    </source>
</evidence>
<accession>A0A9N7YEK6</accession>
<gene>
    <name evidence="2" type="ORF">PLEPLA_LOCUS10756</name>
</gene>
<feature type="region of interest" description="Disordered" evidence="1">
    <location>
        <begin position="84"/>
        <end position="107"/>
    </location>
</feature>